<dbReference type="RefSeq" id="WP_139228371.1">
    <property type="nucleotide sequence ID" value="NZ_FOQD01000006.1"/>
</dbReference>
<protein>
    <submittedName>
        <fullName evidence="1">Uncharacterized protein</fullName>
    </submittedName>
</protein>
<dbReference type="OrthoDB" id="282915at2"/>
<name>A0A1I3G2I4_9PLAN</name>
<dbReference type="Proteomes" id="UP000199518">
    <property type="component" value="Unassembled WGS sequence"/>
</dbReference>
<accession>A0A1I3G2I4</accession>
<organism evidence="1 2">
    <name type="scientific">Planctomicrobium piriforme</name>
    <dbReference type="NCBI Taxonomy" id="1576369"/>
    <lineage>
        <taxon>Bacteria</taxon>
        <taxon>Pseudomonadati</taxon>
        <taxon>Planctomycetota</taxon>
        <taxon>Planctomycetia</taxon>
        <taxon>Planctomycetales</taxon>
        <taxon>Planctomycetaceae</taxon>
        <taxon>Planctomicrobium</taxon>
    </lineage>
</organism>
<sequence length="173" mass="18904">MSNESSQILTRLLALVAATGLFAGVWANDVPPGTVPNEAITLVVEQPQLQSERTPSHDVVVLLEDEWRAAEPEPKPAPRQASAAATIRTVEAEELMICDELLQRHLDLLPTDLPCGDYRIVDPWGGVGWLMVRSPNGRSDSGRQEEGVWTTELDGISVRFLRTARMPDGLAAL</sequence>
<dbReference type="EMBL" id="FOQD01000006">
    <property type="protein sequence ID" value="SFI17705.1"/>
    <property type="molecule type" value="Genomic_DNA"/>
</dbReference>
<gene>
    <name evidence="1" type="ORF">SAMN05421753_106147</name>
</gene>
<dbReference type="AlphaFoldDB" id="A0A1I3G2I4"/>
<evidence type="ECO:0000313" key="2">
    <source>
        <dbReference type="Proteomes" id="UP000199518"/>
    </source>
</evidence>
<proteinExistence type="predicted"/>
<dbReference type="STRING" id="1576369.SAMN05421753_106147"/>
<reference evidence="2" key="1">
    <citation type="submission" date="2016-10" db="EMBL/GenBank/DDBJ databases">
        <authorList>
            <person name="Varghese N."/>
            <person name="Submissions S."/>
        </authorList>
    </citation>
    <scope>NUCLEOTIDE SEQUENCE [LARGE SCALE GENOMIC DNA]</scope>
    <source>
        <strain evidence="2">DSM 26348</strain>
    </source>
</reference>
<keyword evidence="2" id="KW-1185">Reference proteome</keyword>
<evidence type="ECO:0000313" key="1">
    <source>
        <dbReference type="EMBL" id="SFI17705.1"/>
    </source>
</evidence>